<sequence>MTQTDADVDDFSRRLKISASPTRHSAKHSAHPCRLLNPDRDPIPMRSAPKASPSPSRDTAGRQLFDHRKDDPVRFVLRGKPPPTPKSSGEYVSASSTSSSANSMASSTFTLSSTTDGSSAPTYLLSSSRSFTVLSRTSDETEDAGCVLLKAKDTQDDDPERDKEREQWKRQIEDHKELAEIIHNPLEIAFAPSVPVSLRNIPTKYKSITHLRTFAFHKLQILKSLCCASFTSLGLDHKTER</sequence>
<evidence type="ECO:0000256" key="1">
    <source>
        <dbReference type="SAM" id="MobiDB-lite"/>
    </source>
</evidence>
<name>A0AAW0CWR3_9AGAR</name>
<feature type="compositionally biased region" description="Polar residues" evidence="1">
    <location>
        <begin position="108"/>
        <end position="120"/>
    </location>
</feature>
<reference evidence="3 4" key="1">
    <citation type="journal article" date="2024" name="J Genomics">
        <title>Draft genome sequencing and assembly of Favolaschia claudopus CIRM-BRFM 2984 isolated from oak limbs.</title>
        <authorList>
            <person name="Navarro D."/>
            <person name="Drula E."/>
            <person name="Chaduli D."/>
            <person name="Cazenave R."/>
            <person name="Ahrendt S."/>
            <person name="Wang J."/>
            <person name="Lipzen A."/>
            <person name="Daum C."/>
            <person name="Barry K."/>
            <person name="Grigoriev I.V."/>
            <person name="Favel A."/>
            <person name="Rosso M.N."/>
            <person name="Martin F."/>
        </authorList>
    </citation>
    <scope>NUCLEOTIDE SEQUENCE [LARGE SCALE GENOMIC DNA]</scope>
    <source>
        <strain evidence="3 4">CIRM-BRFM 2984</strain>
    </source>
</reference>
<organism evidence="3 4">
    <name type="scientific">Favolaschia claudopus</name>
    <dbReference type="NCBI Taxonomy" id="2862362"/>
    <lineage>
        <taxon>Eukaryota</taxon>
        <taxon>Fungi</taxon>
        <taxon>Dikarya</taxon>
        <taxon>Basidiomycota</taxon>
        <taxon>Agaricomycotina</taxon>
        <taxon>Agaricomycetes</taxon>
        <taxon>Agaricomycetidae</taxon>
        <taxon>Agaricales</taxon>
        <taxon>Marasmiineae</taxon>
        <taxon>Mycenaceae</taxon>
        <taxon>Favolaschia</taxon>
    </lineage>
</organism>
<gene>
    <name evidence="3" type="ORF">R3P38DRAFT_3178417</name>
    <name evidence="2" type="ORF">R3P38DRAFT_3185874</name>
</gene>
<feature type="compositionally biased region" description="Low complexity" evidence="1">
    <location>
        <begin position="44"/>
        <end position="57"/>
    </location>
</feature>
<evidence type="ECO:0000313" key="2">
    <source>
        <dbReference type="EMBL" id="KAK7033839.1"/>
    </source>
</evidence>
<accession>A0AAW0CWR3</accession>
<dbReference type="AlphaFoldDB" id="A0AAW0CWR3"/>
<feature type="compositionally biased region" description="Low complexity" evidence="1">
    <location>
        <begin position="87"/>
        <end position="107"/>
    </location>
</feature>
<feature type="region of interest" description="Disordered" evidence="1">
    <location>
        <begin position="1"/>
        <end position="120"/>
    </location>
</feature>
<dbReference type="Proteomes" id="UP001362999">
    <property type="component" value="Unassembled WGS sequence"/>
</dbReference>
<evidence type="ECO:0000313" key="4">
    <source>
        <dbReference type="Proteomes" id="UP001362999"/>
    </source>
</evidence>
<dbReference type="EMBL" id="JAWWNJ010000022">
    <property type="protein sequence ID" value="KAK7033839.1"/>
    <property type="molecule type" value="Genomic_DNA"/>
</dbReference>
<dbReference type="EMBL" id="JAWWNJ010000012">
    <property type="protein sequence ID" value="KAK7043547.1"/>
    <property type="molecule type" value="Genomic_DNA"/>
</dbReference>
<evidence type="ECO:0000313" key="3">
    <source>
        <dbReference type="EMBL" id="KAK7043547.1"/>
    </source>
</evidence>
<proteinExistence type="predicted"/>
<comment type="caution">
    <text evidence="3">The sequence shown here is derived from an EMBL/GenBank/DDBJ whole genome shotgun (WGS) entry which is preliminary data.</text>
</comment>
<feature type="compositionally biased region" description="Basic and acidic residues" evidence="1">
    <location>
        <begin position="64"/>
        <end position="73"/>
    </location>
</feature>
<keyword evidence="4" id="KW-1185">Reference proteome</keyword>
<protein>
    <submittedName>
        <fullName evidence="3">Uncharacterized protein</fullName>
    </submittedName>
</protein>